<dbReference type="InterPro" id="IPR012495">
    <property type="entry name" value="TadE-like_dom"/>
</dbReference>
<sequence length="136" mass="14577">MFGTDRSATAAVEFAILSPLYIFLIMGMTAYGIYFGASHSVQQLSADAARAAIAGIDATERQTLASNFIGRNASGYLFIDGDKLSVSVGDNPAVPGQFNVTISYDASNLPIWGLFDRLAMPHRTILRRSTIRIGGI</sequence>
<keyword evidence="1" id="KW-1133">Transmembrane helix</keyword>
<reference evidence="3 4" key="1">
    <citation type="submission" date="2024-01" db="EMBL/GenBank/DDBJ databases">
        <title>New evidence supports the origin of RcGTA from prophage.</title>
        <authorList>
            <person name="Xu Y."/>
            <person name="Liu B."/>
            <person name="Chen F."/>
        </authorList>
    </citation>
    <scope>NUCLEOTIDE SEQUENCE [LARGE SCALE GENOMIC DNA]</scope>
    <source>
        <strain evidence="3 4">CBW1107-2</strain>
    </source>
</reference>
<keyword evidence="1" id="KW-0472">Membrane</keyword>
<evidence type="ECO:0000256" key="1">
    <source>
        <dbReference type="SAM" id="Phobius"/>
    </source>
</evidence>
<feature type="domain" description="TadE-like" evidence="2">
    <location>
        <begin position="9"/>
        <end position="50"/>
    </location>
</feature>
<keyword evidence="4" id="KW-1185">Reference proteome</keyword>
<comment type="caution">
    <text evidence="3">The sequence shown here is derived from an EMBL/GenBank/DDBJ whole genome shotgun (WGS) entry which is preliminary data.</text>
</comment>
<evidence type="ECO:0000313" key="4">
    <source>
        <dbReference type="Proteomes" id="UP001559025"/>
    </source>
</evidence>
<keyword evidence="1" id="KW-0812">Transmembrane</keyword>
<evidence type="ECO:0000313" key="3">
    <source>
        <dbReference type="EMBL" id="MEX4009096.1"/>
    </source>
</evidence>
<organism evidence="3 4">
    <name type="scientific">Neoaquamicrobium sediminum</name>
    <dbReference type="NCBI Taxonomy" id="1849104"/>
    <lineage>
        <taxon>Bacteria</taxon>
        <taxon>Pseudomonadati</taxon>
        <taxon>Pseudomonadota</taxon>
        <taxon>Alphaproteobacteria</taxon>
        <taxon>Hyphomicrobiales</taxon>
        <taxon>Phyllobacteriaceae</taxon>
        <taxon>Neoaquamicrobium</taxon>
    </lineage>
</organism>
<name>A0ABV3WWN4_9HYPH</name>
<gene>
    <name evidence="3" type="ORF">V1479_17430</name>
</gene>
<proteinExistence type="predicted"/>
<dbReference type="EMBL" id="JAZHFV010000006">
    <property type="protein sequence ID" value="MEX4009096.1"/>
    <property type="molecule type" value="Genomic_DNA"/>
</dbReference>
<feature type="transmembrane region" description="Helical" evidence="1">
    <location>
        <begin position="12"/>
        <end position="34"/>
    </location>
</feature>
<accession>A0ABV3WWN4</accession>
<dbReference type="Proteomes" id="UP001559025">
    <property type="component" value="Unassembled WGS sequence"/>
</dbReference>
<evidence type="ECO:0000259" key="2">
    <source>
        <dbReference type="Pfam" id="PF07811"/>
    </source>
</evidence>
<dbReference type="Pfam" id="PF07811">
    <property type="entry name" value="TadE"/>
    <property type="match status" value="1"/>
</dbReference>
<protein>
    <submittedName>
        <fullName evidence="3">TadE/TadG family type IV pilus assembly protein</fullName>
    </submittedName>
</protein>
<dbReference type="RefSeq" id="WP_368804068.1">
    <property type="nucleotide sequence ID" value="NZ_JAZHFV010000006.1"/>
</dbReference>